<proteinExistence type="predicted"/>
<dbReference type="InterPro" id="IPR011989">
    <property type="entry name" value="ARM-like"/>
</dbReference>
<dbReference type="Proteomes" id="UP001158986">
    <property type="component" value="Unassembled WGS sequence"/>
</dbReference>
<comment type="caution">
    <text evidence="7">The sequence shown here is derived from an EMBL/GenBank/DDBJ whole genome shotgun (WGS) entry which is preliminary data.</text>
</comment>
<evidence type="ECO:0000259" key="6">
    <source>
        <dbReference type="Pfam" id="PF23099"/>
    </source>
</evidence>
<dbReference type="InterPro" id="IPR057525">
    <property type="entry name" value="UTP20_C"/>
</dbReference>
<dbReference type="Pfam" id="PF07539">
    <property type="entry name" value="UTP20_N"/>
    <property type="match status" value="1"/>
</dbReference>
<dbReference type="InterPro" id="IPR016024">
    <property type="entry name" value="ARM-type_fold"/>
</dbReference>
<accession>A0ABN8CRP9</accession>
<dbReference type="EMBL" id="CAKLCB010000112">
    <property type="protein sequence ID" value="CAH0515464.1"/>
    <property type="molecule type" value="Genomic_DNA"/>
</dbReference>
<evidence type="ECO:0000256" key="2">
    <source>
        <dbReference type="SAM" id="Coils"/>
    </source>
</evidence>
<organism evidence="7 8">
    <name type="scientific">Peronospora belbahrii</name>
    <dbReference type="NCBI Taxonomy" id="622444"/>
    <lineage>
        <taxon>Eukaryota</taxon>
        <taxon>Sar</taxon>
        <taxon>Stramenopiles</taxon>
        <taxon>Oomycota</taxon>
        <taxon>Peronosporomycetes</taxon>
        <taxon>Peronosporales</taxon>
        <taxon>Peronosporaceae</taxon>
        <taxon>Peronospora</taxon>
    </lineage>
</organism>
<dbReference type="SUPFAM" id="SSF48371">
    <property type="entry name" value="ARM repeat"/>
    <property type="match status" value="3"/>
</dbReference>
<feature type="compositionally biased region" description="Basic and acidic residues" evidence="3">
    <location>
        <begin position="2979"/>
        <end position="2989"/>
    </location>
</feature>
<evidence type="ECO:0000313" key="8">
    <source>
        <dbReference type="Proteomes" id="UP001158986"/>
    </source>
</evidence>
<dbReference type="InterPro" id="IPR021133">
    <property type="entry name" value="HEAT_type_2"/>
</dbReference>
<feature type="domain" description="U3 small nucleolar RNA-associated protein 20" evidence="5">
    <location>
        <begin position="1866"/>
        <end position="2128"/>
    </location>
</feature>
<evidence type="ECO:0000259" key="5">
    <source>
        <dbReference type="Pfam" id="PF20416"/>
    </source>
</evidence>
<evidence type="ECO:0008006" key="9">
    <source>
        <dbReference type="Google" id="ProtNLM"/>
    </source>
</evidence>
<evidence type="ECO:0000256" key="3">
    <source>
        <dbReference type="SAM" id="MobiDB-lite"/>
    </source>
</evidence>
<sequence length="3018" mass="337198">MELPPAKMRRHRFQKVEERVSNLQNELILHAKTTGAVDEASQLSFKEELALQAELTTLDSFQFLFRSLQPLVTTTPQLLHHLKKVVKRLQKELQEARDDSTDLVVQRQRLVPVLKLITALARELGKEFYSHFAGVLPLVVAVVDTKDPELSTQVFKTLTMLFSYLRVQLLADMDAVHKCYFPLLGHPREFVRSFAAQTLAVLLRRLESPKAMRKYLRAYLTALVKGSGRNNEVLKDGSAKLFFALVKNVSHGFHSRMREVLLFLLNSFRPKDSEMEETQEQLEQQEAIFEIVYQTCGFMMKHADAAHSGEMLECIVLVVNKVTNLRHEKDKVPTEVDDLYLSRVLRVLLGFLISRMGKLITEANDAYEVRVHSVHKVCAALVSSDSKVLVSQSTVLRDVLLQILEVVWRLFPAQADVISAEVKAIFAVAMIDDKQIYWRQKLLAFIGQALHNSRIEISFVIEFLLPNALEFALKTLVKADVGAFSELLCRFGDYLMENAGEISEGQSVNIVRSKNGSRFWLLSFHNVDTNAEKPLFDAGRKLFEQNGNEEDSDGLAVSWKFCKALGCLQLNDAKLVSFTTPIITNLDRRLEAEPAVPSAIKLATVRAELWQLQQIAQRQTKDKDLAIMTEDVVEALLGNKVSYKKLSTFLMLIDMETEEKQHAALTIDLLPRVTSSLLAILRSPAHELRLLTLQLLARFKRLDFLDADSDTLSGPCTLPDICANLELSCKDISVTTEREVVRLLTRVKILCRSTQTPELYKKIALNQLLGLYHVKFSTIWSHIADAVETIVRLHFNELWPFISVDLLESSLRHENMSEKQNDDPTNQSAVAREFERVCMLEQGEVSVSSITDASTHHSILWKGLMKFVDLVETKTKFMVPLFLTFLRDQYSAIYVDELDAKRLEEIDQALAKLEEANGCSSGDPTFPDWRVPVEFRGLTTKDVRGRFVDQLKLFAAFHNMKGAYAQQLLHSIFFGLLMKSDEVVSKLALQCLYAFGSKAIVSYKTQLNRLTDSSSFREELSSFKVGDGEGVVLREHRPELLPVLLRVLYSKCVSKRGRNNGDTVAARRAAILAYLAVLEATELANFVALVVRAFDVTIEAPESNDPGTCVTAQTVQPVVAVVNVQPSRILGFLNLLEDIINQLGVKLAAFVPRIADVLLAILQISVVSTEDDNWLTGVEENNKEEAIPAVGSKRKQDATLPAADTLATSASIKKQIRMLTYRRLAELIDTFDTLVQLQPWIVAVLETSHDSIMHLPSAVVGADKASALLELLVAVGRADRARQCIPEPIMLRVISCLSAGLTSASALSALTRGVSPEILDTILQFMDSLLDGDERMIAEHDQDVNMIASNTVEKVLLVPQIPFVLEQFVYRFQAKAARYASDRYAGSSRKELAFLCRLSRHLDASKGDVASAAHDLFQLLLPFLLRNHQTSPSDKENLLEVLARLVPKLSEPKKHVLALARLLAPGPNCITDRDPRLKLVLVFTAVGAHPALKEVAPVAELLAELNAYDAKRIEVTDYERRLIALNRLNSTCFAEYRLETHMLAPLVAQCLQCMHDADFSVRSGALAALTTFLGLAAEVAAGQTEKADVVKSPLLNALESLVMPCVRASLRSKDDNARRGFVTLLGSLADHHEAFKHFAFVPVDLVLARNKEDPEADFFYNVTHIQAHRRRRALQRLSTLMDSMATKARSQVDCKASEEPQWFTNSTVNGVVLPLVLHFVYEAHSKSQESLRAEAAACVGSAAGLLGWSHYLSLLRRLLKSIDGHVEMEGAIIMSICAVIDHFCFETPGIAARWPSPSTTIGNEKADSKPVDCGDEDIDEKGASKVQGNIETQVLPMLYSYLFKVVTSKKSSKVKNDDGESTSLSQEAVSVRVPLALAVVKVLRRLRAETFQRELPKLLLKFANLLKSKDEAVRVSARTTLVRVAVELGASFMLPIIEELRHTLRDGYMVHVLSFTVHALLEKLPEIMQVDEQSGILRKPQSLLLTQNKEQEAEHETEFASPLDGCVPIVMEILAAELFQGMTTIGEAAEAAAGGAERKSAQKSKMKEARSSGGRCLDSLELLARSLPFLPNPSIHEVVSALVKRFQATDAGAQATTALQEAFKRVAIGLAKNPSVETTYMFLYAYNVLNSSLESLRPTSEREKAQYEAGGSCSSLVTSWLVSEKSAAATKLLVARVKSRDTARVLMQQQVTGFDKMRQQQQSKTKKQKRDEIVALLAENTAHIRELLNFAVFLVLSFLRKSSSAEDQAGETKKNVNAPAQLIDPLVPLLMRCAGESKNDRAVINALKCLGSLLPRQDELPALRVARLPLLDRLFKILQQAGAATRNEMVQTCYRTLTALLRQQQGLELAEENGAVLHESENLRLTEPQLRVLLSFLRADLDEQDHQNATFALLKAIVNSRLIMSEVYDVMLRVGELLVQSDAPSARLNCAMIYQTFLLEYPLGNKRLSRHLKFLIDNLSYGHATGRSAVLQALRSLLLKLPQDLVNLRAQFFFLPLVLRLANDDASECRGLARSALSTLVRRMGNKELNESILLVGTWWTQASNSDATDAVKLLGTAAQVTTLVLENRPEFFERSAPQVLLAARTALERRQRELDIIEDSTQVRWQPTYHVCVALAAFSNHLAGPYELWLADDKPTTNFLDVVVLPLLQYPHAWVRLGAARLLTSYLRRRQARTLAYAAPVKRLPGDALERLHNGAVYLQRPGRLFVWASAFCKLLEAPALNDELANEVLTALPFLCEALETTTIPQDVIAAASDAIIHDELDAIPTGEVKDEVEVDDAEGGNKGDKEQTGEKERDIEELQRRVEQEKDEDRAKSCTPMGWLLTRLSYVSRGSSCSNEVQVVVFKLFAALLHLHDTAFAETYIMQLINPLYRASSKLEELQVQQEHVLLYQQHQQQLRHRHKTQKSGPAPKPVTLPESVLLAQEVLQLLEKKLGATRFLEAYQFVQRKVAARRAARKLQRQTETVSDPQRAAQRRMHKNEQKRRTEQIRKRKHALVKGSTSAAVRPTKILRPGAEMI</sequence>
<dbReference type="PANTHER" id="PTHR17695">
    <property type="entry name" value="SMALL SUBUNIT PROCESSOME COMPONENT 20 HOMOLOG"/>
    <property type="match status" value="1"/>
</dbReference>
<feature type="repeat" description="HEAT" evidence="1">
    <location>
        <begin position="2494"/>
        <end position="2532"/>
    </location>
</feature>
<feature type="domain" description="U3 small nucleolar RNA-associated protein 20 C-terminal" evidence="6">
    <location>
        <begin position="2922"/>
        <end position="2994"/>
    </location>
</feature>
<dbReference type="PROSITE" id="PS50077">
    <property type="entry name" value="HEAT_REPEAT"/>
    <property type="match status" value="1"/>
</dbReference>
<dbReference type="Pfam" id="PF23099">
    <property type="entry name" value="UTP20_C"/>
    <property type="match status" value="1"/>
</dbReference>
<dbReference type="InterPro" id="IPR011430">
    <property type="entry name" value="UTP20_N"/>
</dbReference>
<keyword evidence="8" id="KW-1185">Reference proteome</keyword>
<reference evidence="7 8" key="1">
    <citation type="submission" date="2021-11" db="EMBL/GenBank/DDBJ databases">
        <authorList>
            <person name="Islam A."/>
            <person name="Islam S."/>
            <person name="Flora M.S."/>
            <person name="Rahman M."/>
            <person name="Ziaur R.M."/>
            <person name="Epstein J.H."/>
            <person name="Hassan M."/>
            <person name="Klassen M."/>
            <person name="Woodard K."/>
            <person name="Webb A."/>
            <person name="Webby R.J."/>
            <person name="El Zowalaty M.E."/>
        </authorList>
    </citation>
    <scope>NUCLEOTIDE SEQUENCE [LARGE SCALE GENOMIC DNA]</scope>
    <source>
        <strain evidence="7">Pbs1</strain>
    </source>
</reference>
<feature type="region of interest" description="Disordered" evidence="3">
    <location>
        <begin position="2770"/>
        <end position="2797"/>
    </location>
</feature>
<dbReference type="Pfam" id="PF20416">
    <property type="entry name" value="UTP20"/>
    <property type="match status" value="1"/>
</dbReference>
<feature type="compositionally biased region" description="Basic and acidic residues" evidence="3">
    <location>
        <begin position="2782"/>
        <end position="2797"/>
    </location>
</feature>
<gene>
    <name evidence="7" type="ORF">PBS001_LOCUS2174</name>
</gene>
<feature type="domain" description="U3 small nucleolar RNA-associated protein 20 N-terminal" evidence="4">
    <location>
        <begin position="947"/>
        <end position="1613"/>
    </location>
</feature>
<name>A0ABN8CRP9_9STRA</name>
<evidence type="ECO:0000256" key="1">
    <source>
        <dbReference type="PROSITE-ProRule" id="PRU00103"/>
    </source>
</evidence>
<dbReference type="Gene3D" id="1.25.10.10">
    <property type="entry name" value="Leucine-rich Repeat Variant"/>
    <property type="match status" value="3"/>
</dbReference>
<dbReference type="PANTHER" id="PTHR17695:SF11">
    <property type="entry name" value="SMALL SUBUNIT PROCESSOME COMPONENT 20 HOMOLOG"/>
    <property type="match status" value="1"/>
</dbReference>
<evidence type="ECO:0000313" key="7">
    <source>
        <dbReference type="EMBL" id="CAH0515464.1"/>
    </source>
</evidence>
<feature type="region of interest" description="Disordered" evidence="3">
    <location>
        <begin position="2958"/>
        <end position="3002"/>
    </location>
</feature>
<dbReference type="InterPro" id="IPR052575">
    <property type="entry name" value="SSU_processome_comp_20"/>
</dbReference>
<keyword evidence="2" id="KW-0175">Coiled coil</keyword>
<evidence type="ECO:0000259" key="4">
    <source>
        <dbReference type="Pfam" id="PF07539"/>
    </source>
</evidence>
<dbReference type="InterPro" id="IPR046523">
    <property type="entry name" value="UTP20_dom"/>
</dbReference>
<feature type="coiled-coil region" evidence="2">
    <location>
        <begin position="79"/>
        <end position="106"/>
    </location>
</feature>
<protein>
    <recommendedName>
        <fullName evidence="9">HEAT repeat-containing protein 1</fullName>
    </recommendedName>
</protein>